<comment type="caution">
    <text evidence="1">The sequence shown here is derived from an EMBL/GenBank/DDBJ whole genome shotgun (WGS) entry which is preliminary data.</text>
</comment>
<evidence type="ECO:0000313" key="2">
    <source>
        <dbReference type="Proteomes" id="UP000824120"/>
    </source>
</evidence>
<dbReference type="Proteomes" id="UP000824120">
    <property type="component" value="Chromosome 11"/>
</dbReference>
<dbReference type="EMBL" id="JACXVP010000011">
    <property type="protein sequence ID" value="KAG5576550.1"/>
    <property type="molecule type" value="Genomic_DNA"/>
</dbReference>
<evidence type="ECO:0000313" key="1">
    <source>
        <dbReference type="EMBL" id="KAG5576550.1"/>
    </source>
</evidence>
<keyword evidence="2" id="KW-1185">Reference proteome</keyword>
<proteinExistence type="predicted"/>
<gene>
    <name evidence="1" type="ORF">H5410_056684</name>
</gene>
<sequence length="233" mass="26857">MNIRQDYNYGAGCSRWENQPISKVNRSPKWVNPRFGDYHVLDLLVIQISDVIFPEIFCEHPSRPKLWTVHGSFGDPDFRSHFFPKNSWTSIKSLAMDRFVLMCKLAIFNVKQALDQISNVILAEYFVDVFEQLLDGADFRCQFCQKILWTCINTLAMEPVGHDGQSSPFSRSKQSPKQLFLDIRQDISYGASWSRRVNRSIFKLKRPSKGVNPSFCPFSCAIVHGSFGDLDFQ</sequence>
<organism evidence="1 2">
    <name type="scientific">Solanum commersonii</name>
    <name type="common">Commerson's wild potato</name>
    <name type="synonym">Commerson's nightshade</name>
    <dbReference type="NCBI Taxonomy" id="4109"/>
    <lineage>
        <taxon>Eukaryota</taxon>
        <taxon>Viridiplantae</taxon>
        <taxon>Streptophyta</taxon>
        <taxon>Embryophyta</taxon>
        <taxon>Tracheophyta</taxon>
        <taxon>Spermatophyta</taxon>
        <taxon>Magnoliopsida</taxon>
        <taxon>eudicotyledons</taxon>
        <taxon>Gunneridae</taxon>
        <taxon>Pentapetalae</taxon>
        <taxon>asterids</taxon>
        <taxon>lamiids</taxon>
        <taxon>Solanales</taxon>
        <taxon>Solanaceae</taxon>
        <taxon>Solanoideae</taxon>
        <taxon>Solaneae</taxon>
        <taxon>Solanum</taxon>
    </lineage>
</organism>
<accession>A0A9J5WNT4</accession>
<reference evidence="1 2" key="1">
    <citation type="submission" date="2020-09" db="EMBL/GenBank/DDBJ databases">
        <title>De no assembly of potato wild relative species, Solanum commersonii.</title>
        <authorList>
            <person name="Cho K."/>
        </authorList>
    </citation>
    <scope>NUCLEOTIDE SEQUENCE [LARGE SCALE GENOMIC DNA]</scope>
    <source>
        <strain evidence="1">LZ3.2</strain>
        <tissue evidence="1">Leaf</tissue>
    </source>
</reference>
<protein>
    <submittedName>
        <fullName evidence="1">Uncharacterized protein</fullName>
    </submittedName>
</protein>
<name>A0A9J5WNT4_SOLCO</name>
<dbReference type="AlphaFoldDB" id="A0A9J5WNT4"/>